<evidence type="ECO:0000313" key="1">
    <source>
        <dbReference type="EMBL" id="KGF54014.1"/>
    </source>
</evidence>
<accession>A0A096D8Y2</accession>
<evidence type="ECO:0000313" key="2">
    <source>
        <dbReference type="Proteomes" id="UP000029578"/>
    </source>
</evidence>
<gene>
    <name evidence="1" type="ORF">HMPREF0661_02495</name>
</gene>
<protein>
    <submittedName>
        <fullName evidence="1">Uncharacterized protein</fullName>
    </submittedName>
</protein>
<dbReference type="AlphaFoldDB" id="A0A096D8Y2"/>
<name>A0A096D8Y2_9BACT</name>
<sequence>MLIKNNHNKSAQPSPYPPLLSLFLEEVGLLTKLSPRQNNKGKVQLYKAYKRQVNTRYEL</sequence>
<comment type="caution">
    <text evidence="1">The sequence shown here is derived from an EMBL/GenBank/DDBJ whole genome shotgun (WGS) entry which is preliminary data.</text>
</comment>
<organism evidence="1 2">
    <name type="scientific">Prevotella melaninogenica DNF00666</name>
    <dbReference type="NCBI Taxonomy" id="1401073"/>
    <lineage>
        <taxon>Bacteria</taxon>
        <taxon>Pseudomonadati</taxon>
        <taxon>Bacteroidota</taxon>
        <taxon>Bacteroidia</taxon>
        <taxon>Bacteroidales</taxon>
        <taxon>Prevotellaceae</taxon>
        <taxon>Prevotella</taxon>
    </lineage>
</organism>
<dbReference type="Proteomes" id="UP000029578">
    <property type="component" value="Unassembled WGS sequence"/>
</dbReference>
<proteinExistence type="predicted"/>
<reference evidence="1 2" key="1">
    <citation type="submission" date="2014-07" db="EMBL/GenBank/DDBJ databases">
        <authorList>
            <person name="McCorrison J."/>
            <person name="Sanka R."/>
            <person name="Torralba M."/>
            <person name="Gillis M."/>
            <person name="Haft D.H."/>
            <person name="Methe B."/>
            <person name="Sutton G."/>
            <person name="Nelson K.E."/>
        </authorList>
    </citation>
    <scope>NUCLEOTIDE SEQUENCE [LARGE SCALE GENOMIC DNA]</scope>
    <source>
        <strain evidence="1 2">DNF00666</strain>
    </source>
</reference>
<dbReference type="EMBL" id="JRNS01000154">
    <property type="protein sequence ID" value="KGF54014.1"/>
    <property type="molecule type" value="Genomic_DNA"/>
</dbReference>